<name>A0ABQ4Z072_9ASTR</name>
<gene>
    <name evidence="1" type="ORF">Tco_0749986</name>
</gene>
<comment type="caution">
    <text evidence="1">The sequence shown here is derived from an EMBL/GenBank/DDBJ whole genome shotgun (WGS) entry which is preliminary data.</text>
</comment>
<keyword evidence="2" id="KW-1185">Reference proteome</keyword>
<dbReference type="Proteomes" id="UP001151760">
    <property type="component" value="Unassembled WGS sequence"/>
</dbReference>
<reference evidence="1" key="1">
    <citation type="journal article" date="2022" name="Int. J. Mol. Sci.">
        <title>Draft Genome of Tanacetum Coccineum: Genomic Comparison of Closely Related Tanacetum-Family Plants.</title>
        <authorList>
            <person name="Yamashiro T."/>
            <person name="Shiraishi A."/>
            <person name="Nakayama K."/>
            <person name="Satake H."/>
        </authorList>
    </citation>
    <scope>NUCLEOTIDE SEQUENCE</scope>
</reference>
<reference evidence="1" key="2">
    <citation type="submission" date="2022-01" db="EMBL/GenBank/DDBJ databases">
        <authorList>
            <person name="Yamashiro T."/>
            <person name="Shiraishi A."/>
            <person name="Satake H."/>
            <person name="Nakayama K."/>
        </authorList>
    </citation>
    <scope>NUCLEOTIDE SEQUENCE</scope>
</reference>
<evidence type="ECO:0000313" key="2">
    <source>
        <dbReference type="Proteomes" id="UP001151760"/>
    </source>
</evidence>
<protein>
    <submittedName>
        <fullName evidence="1">Uncharacterized protein</fullName>
    </submittedName>
</protein>
<dbReference type="EMBL" id="BQNB010010900">
    <property type="protein sequence ID" value="GJS83445.1"/>
    <property type="molecule type" value="Genomic_DNA"/>
</dbReference>
<proteinExistence type="predicted"/>
<accession>A0ABQ4Z072</accession>
<organism evidence="1 2">
    <name type="scientific">Tanacetum coccineum</name>
    <dbReference type="NCBI Taxonomy" id="301880"/>
    <lineage>
        <taxon>Eukaryota</taxon>
        <taxon>Viridiplantae</taxon>
        <taxon>Streptophyta</taxon>
        <taxon>Embryophyta</taxon>
        <taxon>Tracheophyta</taxon>
        <taxon>Spermatophyta</taxon>
        <taxon>Magnoliopsida</taxon>
        <taxon>eudicotyledons</taxon>
        <taxon>Gunneridae</taxon>
        <taxon>Pentapetalae</taxon>
        <taxon>asterids</taxon>
        <taxon>campanulids</taxon>
        <taxon>Asterales</taxon>
        <taxon>Asteraceae</taxon>
        <taxon>Asteroideae</taxon>
        <taxon>Anthemideae</taxon>
        <taxon>Anthemidinae</taxon>
        <taxon>Tanacetum</taxon>
    </lineage>
</organism>
<sequence>MYNRKEQYGRVKIVVKKLSERQLQIQRASSREFNHRFTMFRRLKKQWDLYQMKRLDKKKIEAHSKLHGKDSGCKVSTCESCSMIRIGTGQIHDENDVFANDKTILEVTCFIHELKRSDDDWSFQQCVPLGEHRKQKPFLKFNDLQCPTCKKCLYSANHDECVLEYLSRLQNPSATAQNKDAKLPLRQQREICHRKAPFLNDKMMSVHISSGLAPQRQEMSVENVSSGLVLKDKWRQLMTTLTPFAPKTNVVPTAEKRLIRHNKGF</sequence>
<evidence type="ECO:0000313" key="1">
    <source>
        <dbReference type="EMBL" id="GJS83445.1"/>
    </source>
</evidence>